<dbReference type="NCBIfam" id="TIGR00539">
    <property type="entry name" value="hemN_rel"/>
    <property type="match status" value="1"/>
</dbReference>
<dbReference type="PROSITE" id="PS51918">
    <property type="entry name" value="RADICAL_SAM"/>
    <property type="match status" value="1"/>
</dbReference>
<evidence type="ECO:0000259" key="10">
    <source>
        <dbReference type="PROSITE" id="PS51918"/>
    </source>
</evidence>
<evidence type="ECO:0000256" key="8">
    <source>
        <dbReference type="ARBA" id="ARBA00023186"/>
    </source>
</evidence>
<keyword evidence="9" id="KW-0004">4Fe-4S</keyword>
<proteinExistence type="inferred from homology"/>
<dbReference type="GO" id="GO:0006779">
    <property type="term" value="P:porphyrin-containing compound biosynthetic process"/>
    <property type="evidence" value="ECO:0007669"/>
    <property type="project" value="InterPro"/>
</dbReference>
<keyword evidence="5 9" id="KW-0479">Metal-binding</keyword>
<dbReference type="AlphaFoldDB" id="A0A9W6NV27"/>
<dbReference type="Gene3D" id="3.20.20.70">
    <property type="entry name" value="Aldolase class I"/>
    <property type="match status" value="1"/>
</dbReference>
<evidence type="ECO:0000256" key="1">
    <source>
        <dbReference type="ARBA" id="ARBA00006100"/>
    </source>
</evidence>
<dbReference type="GO" id="GO:0005737">
    <property type="term" value="C:cytoplasm"/>
    <property type="evidence" value="ECO:0007669"/>
    <property type="project" value="UniProtKB-SubCell"/>
</dbReference>
<dbReference type="InterPro" id="IPR058240">
    <property type="entry name" value="rSAM_sf"/>
</dbReference>
<dbReference type="RefSeq" id="WP_037043481.1">
    <property type="nucleotide sequence ID" value="NZ_BAAAUZ010000011.1"/>
</dbReference>
<dbReference type="PANTHER" id="PTHR13932">
    <property type="entry name" value="COPROPORPHYRINIGEN III OXIDASE"/>
    <property type="match status" value="1"/>
</dbReference>
<evidence type="ECO:0000256" key="3">
    <source>
        <dbReference type="ARBA" id="ARBA00022617"/>
    </source>
</evidence>
<dbReference type="PANTHER" id="PTHR13932:SF5">
    <property type="entry name" value="RADICAL S-ADENOSYL METHIONINE DOMAIN-CONTAINING PROTEIN 1, MITOCHONDRIAL"/>
    <property type="match status" value="1"/>
</dbReference>
<dbReference type="SFLD" id="SFLDF00288">
    <property type="entry name" value="HemN-like__clustered_with_nucl"/>
    <property type="match status" value="1"/>
</dbReference>
<protein>
    <recommendedName>
        <fullName evidence="2 9">Heme chaperone HemW</fullName>
    </recommendedName>
</protein>
<evidence type="ECO:0000256" key="4">
    <source>
        <dbReference type="ARBA" id="ARBA00022691"/>
    </source>
</evidence>
<evidence type="ECO:0000313" key="11">
    <source>
        <dbReference type="EMBL" id="GLL09972.1"/>
    </source>
</evidence>
<dbReference type="InterPro" id="IPR034505">
    <property type="entry name" value="Coproporphyrinogen-III_oxidase"/>
</dbReference>
<keyword evidence="8 9" id="KW-0143">Chaperone</keyword>
<keyword evidence="7 9" id="KW-0411">Iron-sulfur</keyword>
<evidence type="ECO:0000256" key="6">
    <source>
        <dbReference type="ARBA" id="ARBA00023004"/>
    </source>
</evidence>
<evidence type="ECO:0000256" key="2">
    <source>
        <dbReference type="ARBA" id="ARBA00017228"/>
    </source>
</evidence>
<sequence>MSRTPFGIYVHVPFCASRCGYCDFNTYTASELAGSGSSPDGWLEAVRRELALARRTVGDRAVDTVFVGGGTPSLIGAARLGTVLDAIRDEFGLAPGAEVTTESNPESTSPEFFAGLVGAGFTRVSLGMQSAAPHVLRVLERRHTPGRAVEAAREAAAAGIAHVNLDLIYATPGETTDDLRASVEAVLAAGVDHVSAYSLIVEDGTALARRVARGELPAPDDDVAAERYELIDDLLTAAGLHWYEVSNWARTPEAECRHNLGYWLDGDWWGVGPGAHSHLAGRRWWNVKHPARYAAAVAEGSPEADHEVLTAADRHTERVMLRLRLAEGLDLALLDDPARREAGRAAADGLLDAAALDRGRAILTRLGRLLADRVVQDLLLASESTPA</sequence>
<dbReference type="InterPro" id="IPR006638">
    <property type="entry name" value="Elp3/MiaA/NifB-like_rSAM"/>
</dbReference>
<keyword evidence="12" id="KW-1185">Reference proteome</keyword>
<comment type="similarity">
    <text evidence="1">Belongs to the anaerobic coproporphyrinogen-III oxidase family. HemW subfamily.</text>
</comment>
<comment type="subcellular location">
    <subcellularLocation>
        <location evidence="9">Cytoplasm</location>
    </subcellularLocation>
</comment>
<keyword evidence="6 9" id="KW-0408">Iron</keyword>
<dbReference type="Proteomes" id="UP001143463">
    <property type="component" value="Unassembled WGS sequence"/>
</dbReference>
<evidence type="ECO:0000256" key="9">
    <source>
        <dbReference type="RuleBase" id="RU364116"/>
    </source>
</evidence>
<dbReference type="SFLD" id="SFLDS00029">
    <property type="entry name" value="Radical_SAM"/>
    <property type="match status" value="1"/>
</dbReference>
<organism evidence="11 12">
    <name type="scientific">Pseudonocardia halophobica</name>
    <dbReference type="NCBI Taxonomy" id="29401"/>
    <lineage>
        <taxon>Bacteria</taxon>
        <taxon>Bacillati</taxon>
        <taxon>Actinomycetota</taxon>
        <taxon>Actinomycetes</taxon>
        <taxon>Pseudonocardiales</taxon>
        <taxon>Pseudonocardiaceae</taxon>
        <taxon>Pseudonocardia</taxon>
    </lineage>
</organism>
<dbReference type="InterPro" id="IPR004559">
    <property type="entry name" value="HemW-like"/>
</dbReference>
<comment type="function">
    <text evidence="9">Probably acts as a heme chaperone, transferring heme to an unknown acceptor. Binds one molecule of heme per monomer, possibly covalently. Binds 1 [4Fe-4S] cluster. The cluster is coordinated with 3 cysteines and an exchangeable S-adenosyl-L-methionine.</text>
</comment>
<dbReference type="SUPFAM" id="SSF102114">
    <property type="entry name" value="Radical SAM enzymes"/>
    <property type="match status" value="1"/>
</dbReference>
<comment type="caution">
    <text evidence="11">The sequence shown here is derived from an EMBL/GenBank/DDBJ whole genome shotgun (WGS) entry which is preliminary data.</text>
</comment>
<dbReference type="Pfam" id="PF04055">
    <property type="entry name" value="Radical_SAM"/>
    <property type="match status" value="1"/>
</dbReference>
<gene>
    <name evidence="11" type="primary">hemN</name>
    <name evidence="11" type="ORF">GCM10017577_11120</name>
</gene>
<dbReference type="InterPro" id="IPR013785">
    <property type="entry name" value="Aldolase_TIM"/>
</dbReference>
<keyword evidence="9" id="KW-0963">Cytoplasm</keyword>
<reference evidence="11" key="2">
    <citation type="submission" date="2023-01" db="EMBL/GenBank/DDBJ databases">
        <authorList>
            <person name="Sun Q."/>
            <person name="Evtushenko L."/>
        </authorList>
    </citation>
    <scope>NUCLEOTIDE SEQUENCE</scope>
    <source>
        <strain evidence="11">VKM Ac-1069</strain>
    </source>
</reference>
<dbReference type="SMART" id="SM00729">
    <property type="entry name" value="Elp3"/>
    <property type="match status" value="1"/>
</dbReference>
<evidence type="ECO:0000313" key="12">
    <source>
        <dbReference type="Proteomes" id="UP001143463"/>
    </source>
</evidence>
<evidence type="ECO:0000256" key="7">
    <source>
        <dbReference type="ARBA" id="ARBA00023014"/>
    </source>
</evidence>
<keyword evidence="4 9" id="KW-0949">S-adenosyl-L-methionine</keyword>
<dbReference type="SFLD" id="SFLDG01065">
    <property type="entry name" value="anaerobic_coproporphyrinogen-I"/>
    <property type="match status" value="1"/>
</dbReference>
<dbReference type="GO" id="GO:0004109">
    <property type="term" value="F:coproporphyrinogen oxidase activity"/>
    <property type="evidence" value="ECO:0007669"/>
    <property type="project" value="InterPro"/>
</dbReference>
<reference evidence="11" key="1">
    <citation type="journal article" date="2014" name="Int. J. Syst. Evol. Microbiol.">
        <title>Complete genome sequence of Corynebacterium casei LMG S-19264T (=DSM 44701T), isolated from a smear-ripened cheese.</title>
        <authorList>
            <consortium name="US DOE Joint Genome Institute (JGI-PGF)"/>
            <person name="Walter F."/>
            <person name="Albersmeier A."/>
            <person name="Kalinowski J."/>
            <person name="Ruckert C."/>
        </authorList>
    </citation>
    <scope>NUCLEOTIDE SEQUENCE</scope>
    <source>
        <strain evidence="11">VKM Ac-1069</strain>
    </source>
</reference>
<dbReference type="SFLD" id="SFLDG01082">
    <property type="entry name" value="B12-binding_domain_containing"/>
    <property type="match status" value="1"/>
</dbReference>
<dbReference type="CDD" id="cd01335">
    <property type="entry name" value="Radical_SAM"/>
    <property type="match status" value="1"/>
</dbReference>
<dbReference type="GO" id="GO:0046872">
    <property type="term" value="F:metal ion binding"/>
    <property type="evidence" value="ECO:0007669"/>
    <property type="project" value="UniProtKB-UniRule"/>
</dbReference>
<dbReference type="InterPro" id="IPR007197">
    <property type="entry name" value="rSAM"/>
</dbReference>
<accession>A0A9W6NV27</accession>
<dbReference type="GO" id="GO:0051539">
    <property type="term" value="F:4 iron, 4 sulfur cluster binding"/>
    <property type="evidence" value="ECO:0007669"/>
    <property type="project" value="UniProtKB-UniRule"/>
</dbReference>
<feature type="domain" description="Radical SAM core" evidence="10">
    <location>
        <begin position="1"/>
        <end position="241"/>
    </location>
</feature>
<name>A0A9W6NV27_9PSEU</name>
<keyword evidence="3 9" id="KW-0349">Heme</keyword>
<evidence type="ECO:0000256" key="5">
    <source>
        <dbReference type="ARBA" id="ARBA00022723"/>
    </source>
</evidence>
<dbReference type="SFLD" id="SFLDF00562">
    <property type="entry name" value="HemN-like__clustered_with_heat"/>
    <property type="match status" value="1"/>
</dbReference>
<dbReference type="EMBL" id="BSFQ01000003">
    <property type="protein sequence ID" value="GLL09972.1"/>
    <property type="molecule type" value="Genomic_DNA"/>
</dbReference>